<evidence type="ECO:0000256" key="3">
    <source>
        <dbReference type="ARBA" id="ARBA00022525"/>
    </source>
</evidence>
<evidence type="ECO:0000256" key="1">
    <source>
        <dbReference type="ARBA" id="ARBA00004613"/>
    </source>
</evidence>
<keyword evidence="5" id="KW-0732">Signal</keyword>
<feature type="region of interest" description="Disordered" evidence="7">
    <location>
        <begin position="71"/>
        <end position="107"/>
    </location>
</feature>
<evidence type="ECO:0000313" key="8">
    <source>
        <dbReference type="EMBL" id="EXB51900.1"/>
    </source>
</evidence>
<gene>
    <name evidence="8" type="ORF">L484_006245</name>
</gene>
<dbReference type="InterPro" id="IPR008801">
    <property type="entry name" value="RALF"/>
</dbReference>
<dbReference type="GO" id="GO:0005576">
    <property type="term" value="C:extracellular region"/>
    <property type="evidence" value="ECO:0007669"/>
    <property type="project" value="UniProtKB-SubCell"/>
</dbReference>
<accession>W9QRF1</accession>
<sequence length="107" mass="11427">MNGCFLLSPLSDFILCNGLDESTSVGRMKPNSLLRRPIGAVKSNVGAEPPHHVEATTETIKLHEEVVDPCQKPGGPHPGCGAGPNKTREAANDYNRGCSSTQRCLKD</sequence>
<keyword evidence="3" id="KW-0964">Secreted</keyword>
<evidence type="ECO:0000256" key="2">
    <source>
        <dbReference type="ARBA" id="ARBA00009178"/>
    </source>
</evidence>
<evidence type="ECO:0000256" key="7">
    <source>
        <dbReference type="SAM" id="MobiDB-lite"/>
    </source>
</evidence>
<organism evidence="8 9">
    <name type="scientific">Morus notabilis</name>
    <dbReference type="NCBI Taxonomy" id="981085"/>
    <lineage>
        <taxon>Eukaryota</taxon>
        <taxon>Viridiplantae</taxon>
        <taxon>Streptophyta</taxon>
        <taxon>Embryophyta</taxon>
        <taxon>Tracheophyta</taxon>
        <taxon>Spermatophyta</taxon>
        <taxon>Magnoliopsida</taxon>
        <taxon>eudicotyledons</taxon>
        <taxon>Gunneridae</taxon>
        <taxon>Pentapetalae</taxon>
        <taxon>rosids</taxon>
        <taxon>fabids</taxon>
        <taxon>Rosales</taxon>
        <taxon>Moraceae</taxon>
        <taxon>Moreae</taxon>
        <taxon>Morus</taxon>
    </lineage>
</organism>
<comment type="similarity">
    <text evidence="2">Belongs to the plant rapid alkalinization factor (RALF) family.</text>
</comment>
<dbReference type="Proteomes" id="UP000030645">
    <property type="component" value="Unassembled WGS sequence"/>
</dbReference>
<comment type="subcellular location">
    <subcellularLocation>
        <location evidence="1">Secreted</location>
    </subcellularLocation>
</comment>
<dbReference type="EMBL" id="KE344056">
    <property type="protein sequence ID" value="EXB51900.1"/>
    <property type="molecule type" value="Genomic_DNA"/>
</dbReference>
<dbReference type="GO" id="GO:0005179">
    <property type="term" value="F:hormone activity"/>
    <property type="evidence" value="ECO:0007669"/>
    <property type="project" value="UniProtKB-KW"/>
</dbReference>
<keyword evidence="9" id="KW-1185">Reference proteome</keyword>
<dbReference type="Pfam" id="PF05498">
    <property type="entry name" value="RALF"/>
    <property type="match status" value="1"/>
</dbReference>
<dbReference type="GO" id="GO:0040008">
    <property type="term" value="P:regulation of growth"/>
    <property type="evidence" value="ECO:0007669"/>
    <property type="project" value="UniProtKB-ARBA"/>
</dbReference>
<keyword evidence="4" id="KW-0372">Hormone</keyword>
<name>W9QRF1_9ROSA</name>
<evidence type="ECO:0000313" key="9">
    <source>
        <dbReference type="Proteomes" id="UP000030645"/>
    </source>
</evidence>
<proteinExistence type="inferred from homology"/>
<evidence type="ECO:0000256" key="5">
    <source>
        <dbReference type="ARBA" id="ARBA00022729"/>
    </source>
</evidence>
<evidence type="ECO:0000256" key="6">
    <source>
        <dbReference type="ARBA" id="ARBA00023157"/>
    </source>
</evidence>
<dbReference type="AlphaFoldDB" id="W9QRF1"/>
<reference evidence="9" key="1">
    <citation type="submission" date="2013-01" db="EMBL/GenBank/DDBJ databases">
        <title>Draft Genome Sequence of a Mulberry Tree, Morus notabilis C.K. Schneid.</title>
        <authorList>
            <person name="He N."/>
            <person name="Zhao S."/>
        </authorList>
    </citation>
    <scope>NUCLEOTIDE SEQUENCE</scope>
</reference>
<keyword evidence="6" id="KW-1015">Disulfide bond</keyword>
<evidence type="ECO:0000256" key="4">
    <source>
        <dbReference type="ARBA" id="ARBA00022702"/>
    </source>
</evidence>
<feature type="compositionally biased region" description="Polar residues" evidence="7">
    <location>
        <begin position="97"/>
        <end position="107"/>
    </location>
</feature>
<protein>
    <submittedName>
        <fullName evidence="8">Uncharacterized protein</fullName>
    </submittedName>
</protein>